<reference evidence="1 2" key="1">
    <citation type="submission" date="2020-07" db="EMBL/GenBank/DDBJ databases">
        <title>Sequencing the genomes of 1000 actinobacteria strains.</title>
        <authorList>
            <person name="Klenk H.-P."/>
        </authorList>
    </citation>
    <scope>NUCLEOTIDE SEQUENCE [LARGE SCALE GENOMIC DNA]</scope>
    <source>
        <strain evidence="1 2">DSM 45975</strain>
    </source>
</reference>
<accession>A0A839DSX0</accession>
<protein>
    <submittedName>
        <fullName evidence="1">Uncharacterized protein</fullName>
    </submittedName>
</protein>
<comment type="caution">
    <text evidence="1">The sequence shown here is derived from an EMBL/GenBank/DDBJ whole genome shotgun (WGS) entry which is preliminary data.</text>
</comment>
<dbReference type="EMBL" id="JACGWZ010000001">
    <property type="protein sequence ID" value="MBA8823366.1"/>
    <property type="molecule type" value="Genomic_DNA"/>
</dbReference>
<organism evidence="1 2">
    <name type="scientific">Halosaccharopolyspora lacisalsi</name>
    <dbReference type="NCBI Taxonomy" id="1000566"/>
    <lineage>
        <taxon>Bacteria</taxon>
        <taxon>Bacillati</taxon>
        <taxon>Actinomycetota</taxon>
        <taxon>Actinomycetes</taxon>
        <taxon>Pseudonocardiales</taxon>
        <taxon>Pseudonocardiaceae</taxon>
        <taxon>Halosaccharopolyspora</taxon>
    </lineage>
</organism>
<dbReference type="AlphaFoldDB" id="A0A839DSX0"/>
<evidence type="ECO:0000313" key="1">
    <source>
        <dbReference type="EMBL" id="MBA8823366.1"/>
    </source>
</evidence>
<proteinExistence type="predicted"/>
<keyword evidence="2" id="KW-1185">Reference proteome</keyword>
<sequence length="154" mass="16538">MARAQSGHRSLAVGGATVPIRFRRTGAATSSLRRTRAGLVESFGGKLGSIDGGAPDFELTEPLALPRVYGRPPECAKTGPNSYGYYAGVEAREVLAGWFRREIRPQLSPETLVNPTRVGGMRALLAVPEAERVAWIHEVVAAKNDCVTPMPELP</sequence>
<name>A0A839DSX0_9PSEU</name>
<dbReference type="Proteomes" id="UP000569329">
    <property type="component" value="Unassembled WGS sequence"/>
</dbReference>
<dbReference type="RefSeq" id="WP_182542687.1">
    <property type="nucleotide sequence ID" value="NZ_JACGWZ010000001.1"/>
</dbReference>
<evidence type="ECO:0000313" key="2">
    <source>
        <dbReference type="Proteomes" id="UP000569329"/>
    </source>
</evidence>
<gene>
    <name evidence="1" type="ORF">FHX42_000695</name>
</gene>